<protein>
    <submittedName>
        <fullName evidence="1">Uncharacterized protein</fullName>
    </submittedName>
</protein>
<dbReference type="AlphaFoldDB" id="H1D2N0"/>
<dbReference type="STRING" id="742743.HMPREF9453_01868"/>
<comment type="caution">
    <text evidence="1">The sequence shown here is derived from an EMBL/GenBank/DDBJ whole genome shotgun (WGS) entry which is preliminary data.</text>
</comment>
<dbReference type="OrthoDB" id="2004168at2"/>
<gene>
    <name evidence="1" type="ORF">HMPREF9453_01868</name>
</gene>
<dbReference type="Proteomes" id="UP000003277">
    <property type="component" value="Unassembled WGS sequence"/>
</dbReference>
<accession>H1D2N0</accession>
<reference evidence="1 2" key="1">
    <citation type="submission" date="2011-11" db="EMBL/GenBank/DDBJ databases">
        <title>The Genome Sequence of Dialister succinatiphilus YIT 11850.</title>
        <authorList>
            <consortium name="The Broad Institute Genome Sequencing Platform"/>
            <person name="Earl A."/>
            <person name="Ward D."/>
            <person name="Feldgarden M."/>
            <person name="Gevers D."/>
            <person name="Morotomi M."/>
            <person name="Young S.K."/>
            <person name="Zeng Q."/>
            <person name="Gargeya S."/>
            <person name="Fitzgerald M."/>
            <person name="Haas B."/>
            <person name="Abouelleil A."/>
            <person name="Alvarado L."/>
            <person name="Arachchi H.M."/>
            <person name="Berlin A."/>
            <person name="Brown A."/>
            <person name="Chapman S.B."/>
            <person name="Dunbar C."/>
            <person name="Gearin G."/>
            <person name="Goldberg J."/>
            <person name="Griggs A."/>
            <person name="Gujja S."/>
            <person name="Heiman D."/>
            <person name="Howarth C."/>
            <person name="Lui A."/>
            <person name="MacDonald P.J.P."/>
            <person name="Montmayeur A."/>
            <person name="Murphy C."/>
            <person name="Neiman D."/>
            <person name="Pearson M."/>
            <person name="Priest M."/>
            <person name="Roberts A."/>
            <person name="Saif S."/>
            <person name="Shea T."/>
            <person name="Sisk P."/>
            <person name="Stolte C."/>
            <person name="Sykes S."/>
            <person name="Wortman J."/>
            <person name="Nusbaum C."/>
            <person name="Birren B."/>
        </authorList>
    </citation>
    <scope>NUCLEOTIDE SEQUENCE [LARGE SCALE GENOMIC DNA]</scope>
    <source>
        <strain evidence="1 2">YIT 11850</strain>
    </source>
</reference>
<dbReference type="RefSeq" id="WP_008860362.1">
    <property type="nucleotide sequence ID" value="NZ_JH591189.1"/>
</dbReference>
<proteinExistence type="predicted"/>
<dbReference type="EMBL" id="ADLT01000065">
    <property type="protein sequence ID" value="EHO62150.1"/>
    <property type="molecule type" value="Genomic_DNA"/>
</dbReference>
<evidence type="ECO:0000313" key="1">
    <source>
        <dbReference type="EMBL" id="EHO62150.1"/>
    </source>
</evidence>
<evidence type="ECO:0000313" key="2">
    <source>
        <dbReference type="Proteomes" id="UP000003277"/>
    </source>
</evidence>
<name>H1D2N0_9FIRM</name>
<sequence length="183" mass="21148">MYRNKKKKNPGLEKWQSRRPNDQWIQVSYGLLDSDACKALTKKQLNLYFFAQRLRFKALVAALRKNESPITPTTRWSDYDKVTDDTTYITFQTAVKGGVYPKYDERTFYSDRKTLIILGFLDIVVDGKTVAPKIASVYRMSSRWQTINADDIARLKAAKVIGSSAKTTEQDKIIRSIYQKTDE</sequence>
<dbReference type="HOGENOM" id="CLU_1472966_0_0_9"/>
<keyword evidence="2" id="KW-1185">Reference proteome</keyword>
<organism evidence="1 2">
    <name type="scientific">Dialister succinatiphilus YIT 11850</name>
    <dbReference type="NCBI Taxonomy" id="742743"/>
    <lineage>
        <taxon>Bacteria</taxon>
        <taxon>Bacillati</taxon>
        <taxon>Bacillota</taxon>
        <taxon>Negativicutes</taxon>
        <taxon>Veillonellales</taxon>
        <taxon>Veillonellaceae</taxon>
        <taxon>Dialister</taxon>
    </lineage>
</organism>